<evidence type="ECO:0000313" key="3">
    <source>
        <dbReference type="EMBL" id="OGG05680.1"/>
    </source>
</evidence>
<dbReference type="SUPFAM" id="SSF102405">
    <property type="entry name" value="MCP/YpsA-like"/>
    <property type="match status" value="1"/>
</dbReference>
<name>A0A1F5YZP0_9BACT</name>
<reference evidence="3 4" key="1">
    <citation type="journal article" date="2016" name="Nat. Commun.">
        <title>Thousands of microbial genomes shed light on interconnected biogeochemical processes in an aquifer system.</title>
        <authorList>
            <person name="Anantharaman K."/>
            <person name="Brown C.T."/>
            <person name="Hug L.A."/>
            <person name="Sharon I."/>
            <person name="Castelle C.J."/>
            <person name="Probst A.J."/>
            <person name="Thomas B.C."/>
            <person name="Singh A."/>
            <person name="Wilkins M.J."/>
            <person name="Karaoz U."/>
            <person name="Brodie E.L."/>
            <person name="Williams K.H."/>
            <person name="Hubbard S.S."/>
            <person name="Banfield J.F."/>
        </authorList>
    </citation>
    <scope>NUCLEOTIDE SEQUENCE [LARGE SCALE GENOMIC DNA]</scope>
</reference>
<dbReference type="AlphaFoldDB" id="A0A1F5YZP0"/>
<dbReference type="Proteomes" id="UP000177354">
    <property type="component" value="Unassembled WGS sequence"/>
</dbReference>
<dbReference type="PANTHER" id="PTHR43022:SF1">
    <property type="entry name" value="PROTEIN SMF"/>
    <property type="match status" value="1"/>
</dbReference>
<organism evidence="3 4">
    <name type="scientific">Candidatus Gottesmanbacteria bacterium RIFCSPHIGHO2_01_FULL_40_15</name>
    <dbReference type="NCBI Taxonomy" id="1798376"/>
    <lineage>
        <taxon>Bacteria</taxon>
        <taxon>Candidatus Gottesmaniibacteriota</taxon>
    </lineage>
</organism>
<evidence type="ECO:0000313" key="4">
    <source>
        <dbReference type="Proteomes" id="UP000177354"/>
    </source>
</evidence>
<feature type="domain" description="Smf/DprA SLOG" evidence="2">
    <location>
        <begin position="84"/>
        <end position="295"/>
    </location>
</feature>
<comment type="caution">
    <text evidence="3">The sequence shown here is derived from an EMBL/GenBank/DDBJ whole genome shotgun (WGS) entry which is preliminary data.</text>
</comment>
<protein>
    <submittedName>
        <fullName evidence="3">DNA protecting protein DprA</fullName>
    </submittedName>
</protein>
<dbReference type="EMBL" id="MFJF01000027">
    <property type="protein sequence ID" value="OGG05680.1"/>
    <property type="molecule type" value="Genomic_DNA"/>
</dbReference>
<proteinExistence type="inferred from homology"/>
<gene>
    <name evidence="3" type="ORF">A2777_00380</name>
</gene>
<accession>A0A1F5YZP0</accession>
<dbReference type="Pfam" id="PF02481">
    <property type="entry name" value="DNA_processg_A"/>
    <property type="match status" value="1"/>
</dbReference>
<dbReference type="NCBIfam" id="TIGR00732">
    <property type="entry name" value="dprA"/>
    <property type="match status" value="1"/>
</dbReference>
<sequence>MSAHNLLTEREYYLGFSVFTGIGPVRFKLLKNHFGNAKAIWNSSRAELSNIKLGNKLTFQYLEFRNKFSIGNFKKTLQKQKINYLIPTDELYPALLKEIADPPLVLYVKGNPERLLKMNFMIAIIGTRKMTDYGRLVASKITADLVFNNVTIVSGMALGIDSVAHRTALEYNGLTVAVLGSGIDVIYPFSNSGLYKDIIEKNGLVVSEYPPGQRATKTSFPARNRIISGMSRAVVVVEGALGSGSLITASYAADQGREVFAVPGPVTSRTSAAAAYLLKNGAALAQNAQDIIRELKQSNTS</sequence>
<dbReference type="InterPro" id="IPR010994">
    <property type="entry name" value="RuvA_2-like"/>
</dbReference>
<dbReference type="PANTHER" id="PTHR43022">
    <property type="entry name" value="PROTEIN SMF"/>
    <property type="match status" value="1"/>
</dbReference>
<evidence type="ECO:0000256" key="1">
    <source>
        <dbReference type="ARBA" id="ARBA00006525"/>
    </source>
</evidence>
<dbReference type="GO" id="GO:0009294">
    <property type="term" value="P:DNA-mediated transformation"/>
    <property type="evidence" value="ECO:0007669"/>
    <property type="project" value="InterPro"/>
</dbReference>
<dbReference type="Gene3D" id="3.40.50.450">
    <property type="match status" value="1"/>
</dbReference>
<dbReference type="InterPro" id="IPR057666">
    <property type="entry name" value="DrpA_SLOG"/>
</dbReference>
<evidence type="ECO:0000259" key="2">
    <source>
        <dbReference type="Pfam" id="PF02481"/>
    </source>
</evidence>
<comment type="similarity">
    <text evidence="1">Belongs to the DprA/Smf family.</text>
</comment>
<dbReference type="SUPFAM" id="SSF47781">
    <property type="entry name" value="RuvA domain 2-like"/>
    <property type="match status" value="1"/>
</dbReference>
<dbReference type="InterPro" id="IPR003488">
    <property type="entry name" value="DprA"/>
</dbReference>